<dbReference type="OrthoDB" id="6430772at2"/>
<feature type="domain" description="HTH tetR-type" evidence="5">
    <location>
        <begin position="3"/>
        <end position="63"/>
    </location>
</feature>
<dbReference type="KEGG" id="cmah:C1I91_15365"/>
<dbReference type="Proteomes" id="UP000286268">
    <property type="component" value="Chromosome"/>
</dbReference>
<evidence type="ECO:0000256" key="1">
    <source>
        <dbReference type="ARBA" id="ARBA00023015"/>
    </source>
</evidence>
<dbReference type="Pfam" id="PF00440">
    <property type="entry name" value="TetR_N"/>
    <property type="match status" value="1"/>
</dbReference>
<keyword evidence="1" id="KW-0805">Transcription regulation</keyword>
<evidence type="ECO:0000256" key="2">
    <source>
        <dbReference type="ARBA" id="ARBA00023125"/>
    </source>
</evidence>
<protein>
    <recommendedName>
        <fullName evidence="5">HTH tetR-type domain-containing protein</fullName>
    </recommendedName>
</protein>
<proteinExistence type="predicted"/>
<feature type="DNA-binding region" description="H-T-H motif" evidence="4">
    <location>
        <begin position="26"/>
        <end position="45"/>
    </location>
</feature>
<evidence type="ECO:0000313" key="7">
    <source>
        <dbReference type="Proteomes" id="UP000286268"/>
    </source>
</evidence>
<dbReference type="SUPFAM" id="SSF48498">
    <property type="entry name" value="Tetracyclin repressor-like, C-terminal domain"/>
    <property type="match status" value="1"/>
</dbReference>
<dbReference type="PANTHER" id="PTHR47506">
    <property type="entry name" value="TRANSCRIPTIONAL REGULATORY PROTEIN"/>
    <property type="match status" value="1"/>
</dbReference>
<organism evidence="6 7">
    <name type="scientific">Clostridium manihotivorum</name>
    <dbReference type="NCBI Taxonomy" id="2320868"/>
    <lineage>
        <taxon>Bacteria</taxon>
        <taxon>Bacillati</taxon>
        <taxon>Bacillota</taxon>
        <taxon>Clostridia</taxon>
        <taxon>Eubacteriales</taxon>
        <taxon>Clostridiaceae</taxon>
        <taxon>Clostridium</taxon>
    </lineage>
</organism>
<accession>A0A410DUZ4</accession>
<sequence length="177" mass="20045">MTISIKEKILYSANKVIEEKGLNSFTLDEVAKEAGISKGGLLHYYSNKESLIKGLIEKYVDLFETRIQSDDVDESKNSNWLISYIQEQYNQSKIDTNTMYGLLAAVASNQNLLQPVLDKRKQWVDKINKTKDPVLALIISFACDGIAFSNLLGLDVLDECQKSKLVERLITLVKECY</sequence>
<dbReference type="GO" id="GO:0003677">
    <property type="term" value="F:DNA binding"/>
    <property type="evidence" value="ECO:0007669"/>
    <property type="project" value="UniProtKB-UniRule"/>
</dbReference>
<dbReference type="SUPFAM" id="SSF46689">
    <property type="entry name" value="Homeodomain-like"/>
    <property type="match status" value="1"/>
</dbReference>
<evidence type="ECO:0000256" key="3">
    <source>
        <dbReference type="ARBA" id="ARBA00023163"/>
    </source>
</evidence>
<keyword evidence="2 4" id="KW-0238">DNA-binding</keyword>
<dbReference type="Gene3D" id="1.10.357.10">
    <property type="entry name" value="Tetracycline Repressor, domain 2"/>
    <property type="match status" value="1"/>
</dbReference>
<dbReference type="InterPro" id="IPR041479">
    <property type="entry name" value="TetR_CgmR_C"/>
</dbReference>
<dbReference type="Pfam" id="PF17937">
    <property type="entry name" value="TetR_C_28"/>
    <property type="match status" value="1"/>
</dbReference>
<evidence type="ECO:0000259" key="5">
    <source>
        <dbReference type="PROSITE" id="PS50977"/>
    </source>
</evidence>
<dbReference type="AlphaFoldDB" id="A0A410DUZ4"/>
<evidence type="ECO:0000256" key="4">
    <source>
        <dbReference type="PROSITE-ProRule" id="PRU00335"/>
    </source>
</evidence>
<dbReference type="EMBL" id="CP025746">
    <property type="protein sequence ID" value="QAA32906.1"/>
    <property type="molecule type" value="Genomic_DNA"/>
</dbReference>
<gene>
    <name evidence="6" type="ORF">C1I91_15365</name>
</gene>
<reference evidence="6 7" key="1">
    <citation type="submission" date="2018-01" db="EMBL/GenBank/DDBJ databases">
        <title>Genome Sequencing and Assembly of Anaerobacter polyendosporus strain CT4.</title>
        <authorList>
            <person name="Tachaapaikoon C."/>
            <person name="Sutheeworapong S."/>
            <person name="Jenjaroenpun P."/>
            <person name="Wongsurawat T."/>
            <person name="Nookeaw I."/>
            <person name="Cheawchanlertfa P."/>
            <person name="Kosugi A."/>
            <person name="Cheevadhanarak S."/>
            <person name="Ratanakhanokchai K."/>
        </authorList>
    </citation>
    <scope>NUCLEOTIDE SEQUENCE [LARGE SCALE GENOMIC DNA]</scope>
    <source>
        <strain evidence="6 7">CT4</strain>
    </source>
</reference>
<dbReference type="PRINTS" id="PR00455">
    <property type="entry name" value="HTHTETR"/>
</dbReference>
<keyword evidence="7" id="KW-1185">Reference proteome</keyword>
<dbReference type="InterPro" id="IPR001647">
    <property type="entry name" value="HTH_TetR"/>
</dbReference>
<name>A0A410DUZ4_9CLOT</name>
<dbReference type="PANTHER" id="PTHR47506:SF6">
    <property type="entry name" value="HTH-TYPE TRANSCRIPTIONAL REPRESSOR NEMR"/>
    <property type="match status" value="1"/>
</dbReference>
<dbReference type="RefSeq" id="WP_128213639.1">
    <property type="nucleotide sequence ID" value="NZ_CP025746.1"/>
</dbReference>
<keyword evidence="3" id="KW-0804">Transcription</keyword>
<evidence type="ECO:0000313" key="6">
    <source>
        <dbReference type="EMBL" id="QAA32906.1"/>
    </source>
</evidence>
<dbReference type="InterPro" id="IPR036271">
    <property type="entry name" value="Tet_transcr_reg_TetR-rel_C_sf"/>
</dbReference>
<dbReference type="PROSITE" id="PS50977">
    <property type="entry name" value="HTH_TETR_2"/>
    <property type="match status" value="1"/>
</dbReference>
<dbReference type="InterPro" id="IPR009057">
    <property type="entry name" value="Homeodomain-like_sf"/>
</dbReference>